<gene>
    <name evidence="3" type="ORF">M1L60_28220</name>
</gene>
<reference evidence="3 4" key="1">
    <citation type="submission" date="2022-06" db="EMBL/GenBank/DDBJ databases">
        <title>New Species of the Genus Actinoplanes, ActinopZanes ferrugineus.</title>
        <authorList>
            <person name="Ding P."/>
        </authorList>
    </citation>
    <scope>NUCLEOTIDE SEQUENCE [LARGE SCALE GENOMIC DNA]</scope>
    <source>
        <strain evidence="3 4">TRM88003</strain>
    </source>
</reference>
<organism evidence="3 4">
    <name type="scientific">Paractinoplanes aksuensis</name>
    <dbReference type="NCBI Taxonomy" id="2939490"/>
    <lineage>
        <taxon>Bacteria</taxon>
        <taxon>Bacillati</taxon>
        <taxon>Actinomycetota</taxon>
        <taxon>Actinomycetes</taxon>
        <taxon>Micromonosporales</taxon>
        <taxon>Micromonosporaceae</taxon>
        <taxon>Paractinoplanes</taxon>
    </lineage>
</organism>
<protein>
    <recommendedName>
        <fullName evidence="5">Mce-associated membrane protein</fullName>
    </recommendedName>
</protein>
<dbReference type="EMBL" id="JAMYJR010000031">
    <property type="protein sequence ID" value="MCO8274490.1"/>
    <property type="molecule type" value="Genomic_DNA"/>
</dbReference>
<evidence type="ECO:0000313" key="4">
    <source>
        <dbReference type="Proteomes" id="UP001523369"/>
    </source>
</evidence>
<keyword evidence="2" id="KW-0812">Transmembrane</keyword>
<feature type="compositionally biased region" description="Pro residues" evidence="1">
    <location>
        <begin position="11"/>
        <end position="25"/>
    </location>
</feature>
<proteinExistence type="predicted"/>
<feature type="region of interest" description="Disordered" evidence="1">
    <location>
        <begin position="1"/>
        <end position="28"/>
    </location>
</feature>
<keyword evidence="2" id="KW-1133">Transmembrane helix</keyword>
<evidence type="ECO:0008006" key="5">
    <source>
        <dbReference type="Google" id="ProtNLM"/>
    </source>
</evidence>
<evidence type="ECO:0000313" key="3">
    <source>
        <dbReference type="EMBL" id="MCO8274490.1"/>
    </source>
</evidence>
<keyword evidence="2" id="KW-0472">Membrane</keyword>
<accession>A0ABT1DUG0</accession>
<dbReference type="Proteomes" id="UP001523369">
    <property type="component" value="Unassembled WGS sequence"/>
</dbReference>
<name>A0ABT1DUG0_9ACTN</name>
<sequence>MQPQEPVSGLTPPPPGAGTPPAAPPKKPRNRRLRLWLALGAGIVSLLCLGGIGIAVLVYDDETKIERAEPDAVVDNFLRSYLGNRNDDEAALNTCKAGAQLTELQALRSEMVEREKNFDVAVSATWGTLTVINGDAKQSNVDADLTIASFKNNDPVSRRTETWTFGLVDEDGWRVCSATKTA</sequence>
<dbReference type="RefSeq" id="WP_253240560.1">
    <property type="nucleotide sequence ID" value="NZ_JAMYJR010000031.1"/>
</dbReference>
<feature type="transmembrane region" description="Helical" evidence="2">
    <location>
        <begin position="35"/>
        <end position="59"/>
    </location>
</feature>
<evidence type="ECO:0000256" key="1">
    <source>
        <dbReference type="SAM" id="MobiDB-lite"/>
    </source>
</evidence>
<keyword evidence="4" id="KW-1185">Reference proteome</keyword>
<evidence type="ECO:0000256" key="2">
    <source>
        <dbReference type="SAM" id="Phobius"/>
    </source>
</evidence>
<comment type="caution">
    <text evidence="3">The sequence shown here is derived from an EMBL/GenBank/DDBJ whole genome shotgun (WGS) entry which is preliminary data.</text>
</comment>